<dbReference type="OrthoDB" id="442921at2759"/>
<dbReference type="CDD" id="cd01763">
    <property type="entry name" value="Ubl_SUMO_like"/>
    <property type="match status" value="1"/>
</dbReference>
<organism evidence="5 6">
    <name type="scientific">Drosophila kikkawai</name>
    <name type="common">Fruit fly</name>
    <dbReference type="NCBI Taxonomy" id="30033"/>
    <lineage>
        <taxon>Eukaryota</taxon>
        <taxon>Metazoa</taxon>
        <taxon>Ecdysozoa</taxon>
        <taxon>Arthropoda</taxon>
        <taxon>Hexapoda</taxon>
        <taxon>Insecta</taxon>
        <taxon>Pterygota</taxon>
        <taxon>Neoptera</taxon>
        <taxon>Endopterygota</taxon>
        <taxon>Diptera</taxon>
        <taxon>Brachycera</taxon>
        <taxon>Muscomorpha</taxon>
        <taxon>Ephydroidea</taxon>
        <taxon>Drosophilidae</taxon>
        <taxon>Drosophila</taxon>
        <taxon>Sophophora</taxon>
    </lineage>
</organism>
<name>A0A6P4I4C8_DROKI</name>
<dbReference type="InterPro" id="IPR029071">
    <property type="entry name" value="Ubiquitin-like_domsf"/>
</dbReference>
<accession>A0A6P4I4C8</accession>
<sequence length="424" mass="47322">MSDDDFDIFSAACRRAPRDALPLATFDNPCDDSFSKETDYDFLGTSTKKTSRVRKAKVVTEPQNKVQKSKKKEEIQKDEQVPPEPAEKQLDSARSLSPVSQLILEMDQKQATDVAPLIPEDSTPVARRTRSSQGKQEIRPDPVEPVAPVVPVVVQPKKRNTRSKKKTVPATGGTVEDVSSAVVSSLNSIVASFSHATRRTQIAEIAARSQVLDSIDLVSAVPPRVEGFVNLDSDDEGQATAVVEEASDVFDADNPTMEVALSWLGEIQVYKLRQHQKFKHMFKEVAERNGVHEDNVSMDMYYKFIGPDDTPHSIGLKSFHTLSGHATKSGNKTISKNDNHQEDLSKKPRKFQLKVQAAKWKHPLVVSIKKKDPFKVLYIKCAEELNVEARLIKLFFDGDLLDPEDTPKNQDMEGNEMIDLELKS</sequence>
<reference evidence="6" key="1">
    <citation type="submission" date="2025-08" db="UniProtKB">
        <authorList>
            <consortium name="RefSeq"/>
        </authorList>
    </citation>
    <scope>IDENTIFICATION</scope>
    <source>
        <strain evidence="6">14028-0561.14</strain>
        <tissue evidence="6">Whole fly</tissue>
    </source>
</reference>
<evidence type="ECO:0000313" key="6">
    <source>
        <dbReference type="RefSeq" id="XP_017017471.2"/>
    </source>
</evidence>
<comment type="subcellular location">
    <subcellularLocation>
        <location evidence="1">Nucleus</location>
    </subcellularLocation>
</comment>
<dbReference type="InterPro" id="IPR052324">
    <property type="entry name" value="NFATC2-Int_DNA_Repair"/>
</dbReference>
<feature type="domain" description="Ubiquitin-like" evidence="4">
    <location>
        <begin position="351"/>
        <end position="424"/>
    </location>
</feature>
<evidence type="ECO:0000256" key="1">
    <source>
        <dbReference type="ARBA" id="ARBA00004123"/>
    </source>
</evidence>
<dbReference type="GO" id="GO:0005634">
    <property type="term" value="C:nucleus"/>
    <property type="evidence" value="ECO:0007669"/>
    <property type="project" value="UniProtKB-SubCell"/>
</dbReference>
<dbReference type="Pfam" id="PF11976">
    <property type="entry name" value="Rad60-SLD"/>
    <property type="match status" value="1"/>
</dbReference>
<evidence type="ECO:0000313" key="5">
    <source>
        <dbReference type="Proteomes" id="UP001652661"/>
    </source>
</evidence>
<feature type="compositionally biased region" description="Basic and acidic residues" evidence="3">
    <location>
        <begin position="71"/>
        <end position="91"/>
    </location>
</feature>
<dbReference type="SUPFAM" id="SSF54236">
    <property type="entry name" value="Ubiquitin-like"/>
    <property type="match status" value="1"/>
</dbReference>
<proteinExistence type="predicted"/>
<feature type="compositionally biased region" description="Basic and acidic residues" evidence="3">
    <location>
        <begin position="335"/>
        <end position="346"/>
    </location>
</feature>
<dbReference type="PANTHER" id="PTHR47187:SF1">
    <property type="entry name" value="NFATC2-INTERACTING PROTEIN"/>
    <property type="match status" value="1"/>
</dbReference>
<feature type="region of interest" description="Disordered" evidence="3">
    <location>
        <begin position="29"/>
        <end position="144"/>
    </location>
</feature>
<dbReference type="Proteomes" id="UP001652661">
    <property type="component" value="Chromosome 3R"/>
</dbReference>
<dbReference type="GO" id="GO:0045944">
    <property type="term" value="P:positive regulation of transcription by RNA polymerase II"/>
    <property type="evidence" value="ECO:0007669"/>
    <property type="project" value="TreeGrafter"/>
</dbReference>
<protein>
    <submittedName>
        <fullName evidence="6">DNA repair protein Rad60</fullName>
    </submittedName>
</protein>
<feature type="region of interest" description="Disordered" evidence="3">
    <location>
        <begin position="327"/>
        <end position="348"/>
    </location>
</feature>
<evidence type="ECO:0000259" key="4">
    <source>
        <dbReference type="PROSITE" id="PS50053"/>
    </source>
</evidence>
<evidence type="ECO:0000256" key="2">
    <source>
        <dbReference type="ARBA" id="ARBA00023242"/>
    </source>
</evidence>
<dbReference type="RefSeq" id="XP_017017471.2">
    <property type="nucleotide sequence ID" value="XM_017161982.3"/>
</dbReference>
<feature type="compositionally biased region" description="Acidic residues" evidence="3">
    <location>
        <begin position="413"/>
        <end position="424"/>
    </location>
</feature>
<dbReference type="InterPro" id="IPR022617">
    <property type="entry name" value="Rad60/SUMO-like_dom"/>
</dbReference>
<keyword evidence="5" id="KW-1185">Reference proteome</keyword>
<dbReference type="PANTHER" id="PTHR47187">
    <property type="entry name" value="NFATC2-INTERACTING PROTEIN"/>
    <property type="match status" value="1"/>
</dbReference>
<dbReference type="PROSITE" id="PS50053">
    <property type="entry name" value="UBIQUITIN_2"/>
    <property type="match status" value="1"/>
</dbReference>
<dbReference type="InterPro" id="IPR000626">
    <property type="entry name" value="Ubiquitin-like_dom"/>
</dbReference>
<evidence type="ECO:0000256" key="3">
    <source>
        <dbReference type="SAM" id="MobiDB-lite"/>
    </source>
</evidence>
<gene>
    <name evidence="6" type="primary">Rad60</name>
</gene>
<feature type="region of interest" description="Disordered" evidence="3">
    <location>
        <begin position="404"/>
        <end position="424"/>
    </location>
</feature>
<dbReference type="Gene3D" id="3.10.20.90">
    <property type="entry name" value="Phosphatidylinositol 3-kinase Catalytic Subunit, Chain A, domain 1"/>
    <property type="match status" value="2"/>
</dbReference>
<dbReference type="GeneID" id="108071289"/>
<keyword evidence="2" id="KW-0539">Nucleus</keyword>